<dbReference type="OrthoDB" id="5950059at2759"/>
<sequence>MYSEVTFILIHKLKACTFDFENGIDGWEKTGTAFNNQPTYGDNPTARKRGQPAKQQGDWWIGGFEDRPSKVASPGKVQGDRPRGTLISPSFKINGPNITFLIGGGCKMNSARAELVINNQVVRIKTGNCNESMRLKSWDVQNFIGQRARVRLVDNSSEGWGHINFDLLGGDISCEEDKI</sequence>
<evidence type="ECO:0000313" key="3">
    <source>
        <dbReference type="Proteomes" id="UP000225706"/>
    </source>
</evidence>
<proteinExistence type="predicted"/>
<dbReference type="AlphaFoldDB" id="A0A2B4S1C3"/>
<feature type="region of interest" description="Disordered" evidence="1">
    <location>
        <begin position="35"/>
        <end position="57"/>
    </location>
</feature>
<evidence type="ECO:0000256" key="1">
    <source>
        <dbReference type="SAM" id="MobiDB-lite"/>
    </source>
</evidence>
<name>A0A2B4S1C3_STYPI</name>
<organism evidence="2 3">
    <name type="scientific">Stylophora pistillata</name>
    <name type="common">Smooth cauliflower coral</name>
    <dbReference type="NCBI Taxonomy" id="50429"/>
    <lineage>
        <taxon>Eukaryota</taxon>
        <taxon>Metazoa</taxon>
        <taxon>Cnidaria</taxon>
        <taxon>Anthozoa</taxon>
        <taxon>Hexacorallia</taxon>
        <taxon>Scleractinia</taxon>
        <taxon>Astrocoeniina</taxon>
        <taxon>Pocilloporidae</taxon>
        <taxon>Stylophora</taxon>
    </lineage>
</organism>
<keyword evidence="3" id="KW-1185">Reference proteome</keyword>
<dbReference type="EMBL" id="LSMT01000175">
    <property type="protein sequence ID" value="PFX24484.1"/>
    <property type="molecule type" value="Genomic_DNA"/>
</dbReference>
<protein>
    <submittedName>
        <fullName evidence="2">Uncharacterized protein</fullName>
    </submittedName>
</protein>
<comment type="caution">
    <text evidence="2">The sequence shown here is derived from an EMBL/GenBank/DDBJ whole genome shotgun (WGS) entry which is preliminary data.</text>
</comment>
<evidence type="ECO:0000313" key="2">
    <source>
        <dbReference type="EMBL" id="PFX24484.1"/>
    </source>
</evidence>
<feature type="region of interest" description="Disordered" evidence="1">
    <location>
        <begin position="65"/>
        <end position="84"/>
    </location>
</feature>
<reference evidence="3" key="1">
    <citation type="journal article" date="2017" name="bioRxiv">
        <title>Comparative analysis of the genomes of Stylophora pistillata and Acropora digitifera provides evidence for extensive differences between species of corals.</title>
        <authorList>
            <person name="Voolstra C.R."/>
            <person name="Li Y."/>
            <person name="Liew Y.J."/>
            <person name="Baumgarten S."/>
            <person name="Zoccola D."/>
            <person name="Flot J.-F."/>
            <person name="Tambutte S."/>
            <person name="Allemand D."/>
            <person name="Aranda M."/>
        </authorList>
    </citation>
    <scope>NUCLEOTIDE SEQUENCE [LARGE SCALE GENOMIC DNA]</scope>
</reference>
<accession>A0A2B4S1C3</accession>
<gene>
    <name evidence="2" type="ORF">AWC38_SpisGene10917</name>
</gene>
<dbReference type="Proteomes" id="UP000225706">
    <property type="component" value="Unassembled WGS sequence"/>
</dbReference>